<dbReference type="PANTHER" id="PTHR43053">
    <property type="entry name" value="GLYCOSIDASE FAMILY 31"/>
    <property type="match status" value="1"/>
</dbReference>
<evidence type="ECO:0000259" key="8">
    <source>
        <dbReference type="SMART" id="SM00670"/>
    </source>
</evidence>
<dbReference type="InterPro" id="IPR025887">
    <property type="entry name" value="Glyco_hydro_31_N_dom"/>
</dbReference>
<feature type="region of interest" description="Disordered" evidence="7">
    <location>
        <begin position="1234"/>
        <end position="1268"/>
    </location>
</feature>
<dbReference type="Gene3D" id="1.25.40.10">
    <property type="entry name" value="Tetratricopeptide repeat domain"/>
    <property type="match status" value="1"/>
</dbReference>
<feature type="compositionally biased region" description="Basic and acidic residues" evidence="7">
    <location>
        <begin position="882"/>
        <end position="891"/>
    </location>
</feature>
<dbReference type="PANTHER" id="PTHR43053:SF4">
    <property type="entry name" value="MYOGENESIS-REGULATING GLYCOSIDASE"/>
    <property type="match status" value="1"/>
</dbReference>
<evidence type="ECO:0000256" key="3">
    <source>
        <dbReference type="ARBA" id="ARBA00023295"/>
    </source>
</evidence>
<proteinExistence type="inferred from homology"/>
<dbReference type="CDD" id="cd14752">
    <property type="entry name" value="GH31_N"/>
    <property type="match status" value="1"/>
</dbReference>
<gene>
    <name evidence="9" type="ORF">D9613_002769</name>
</gene>
<dbReference type="Pfam" id="PF21365">
    <property type="entry name" value="Glyco_hydro_31_3rd"/>
    <property type="match status" value="1"/>
</dbReference>
<keyword evidence="6" id="KW-0175">Coiled coil</keyword>
<dbReference type="SUPFAM" id="SSF88723">
    <property type="entry name" value="PIN domain-like"/>
    <property type="match status" value="1"/>
</dbReference>
<dbReference type="InterPro" id="IPR048395">
    <property type="entry name" value="Glyco_hydro_31_C"/>
</dbReference>
<dbReference type="GO" id="GO:0061634">
    <property type="term" value="F:alpha-D-xyloside xylohydrolase"/>
    <property type="evidence" value="ECO:0007669"/>
    <property type="project" value="UniProtKB-EC"/>
</dbReference>
<organism evidence="9 10">
    <name type="scientific">Agrocybe pediades</name>
    <dbReference type="NCBI Taxonomy" id="84607"/>
    <lineage>
        <taxon>Eukaryota</taxon>
        <taxon>Fungi</taxon>
        <taxon>Dikarya</taxon>
        <taxon>Basidiomycota</taxon>
        <taxon>Agaricomycotina</taxon>
        <taxon>Agaricomycetes</taxon>
        <taxon>Agaricomycetidae</taxon>
        <taxon>Agaricales</taxon>
        <taxon>Agaricineae</taxon>
        <taxon>Strophariaceae</taxon>
        <taxon>Agrocybe</taxon>
    </lineage>
</organism>
<dbReference type="SUPFAM" id="SSF117125">
    <property type="entry name" value="Putative glucosidase YicI, C-terminal domain"/>
    <property type="match status" value="1"/>
</dbReference>
<comment type="catalytic activity">
    <reaction evidence="4">
        <text>Hydrolysis of terminal, non-reducing alpha-D-xylose residues with release of alpha-D-xylose.</text>
        <dbReference type="EC" id="3.2.1.177"/>
    </reaction>
</comment>
<dbReference type="Gene3D" id="3.40.50.1010">
    <property type="entry name" value="5'-nuclease"/>
    <property type="match status" value="1"/>
</dbReference>
<evidence type="ECO:0000256" key="1">
    <source>
        <dbReference type="ARBA" id="ARBA00007806"/>
    </source>
</evidence>
<dbReference type="GO" id="GO:0030246">
    <property type="term" value="F:carbohydrate binding"/>
    <property type="evidence" value="ECO:0007669"/>
    <property type="project" value="InterPro"/>
</dbReference>
<feature type="compositionally biased region" description="Polar residues" evidence="7">
    <location>
        <begin position="908"/>
        <end position="918"/>
    </location>
</feature>
<evidence type="ECO:0000313" key="10">
    <source>
        <dbReference type="Proteomes" id="UP000521872"/>
    </source>
</evidence>
<sequence length="2003" mass="222375">MKFNDGFWLLKNGVKPFYGLQVVQSTQDAEGYNLQVSTRPIRHRGDTLGGPVLSVRVHSPTQGVVGVKIEHIVHGDSLTNIPLFPDAEPIPDVTFSKKEKTFSLTSGKLTAEITENPYTITFKSPERTLTESGPKHQASFDVPSRWTTNNASNSSCLALDPTSNPNPKPLPPSVRYINAELRTSPGELIYGFGEQFGPFVKNGQSIKIWNQDGGTSSEQAYKCVPFYITNRNYGVFINHPGEVEVEVGSEKVSRVGISVADNVLEYFIIYGDTPMEILERYTHMTGRPAILPGWSYGLWLSTSFLTSYSSETVSGFLQGMKERNCPVRVFHLDCFWMKQYEWCSFTFDPDNFPDPKAYLAKIKEEYGVKICLWINPYISQLSPIFKEGVKGGYFIKREDGTPWQWDLWQPGLAVVDVTNPEARKWYCDKLSALLDLGVDAFKTDFGERIPHASVVFHDKSDPMRMHNTFSVIYNEMVFNLLKERFGEGQAVVFARSATVGGQRFPVHWGGDCESTWEAMAEALRGALSLTVSGFGYASHDIGGFEGHPDPEIYQRWVAFGLFSSHSRLHGSSSYRVPWTYGEDAAKTMSKFVNAKHRLMPYLYNLSIQANLAGTPMMRAMFLEFPDDRTTHYLDRQYMLGPNLLVVPVLVPLDEDVEYYIPAGRWTSFFHPERTVDGPKWVKERVPIDEIPVWVRPGSVLLLGPDDIGRPDYDYTQGLEVRAYGLEEGAAPVTVDVPVGKGVDLAGRVKVQKVGGAISVEAEGGNTQVANSYPTDSKPSRKGKERDPTHPTREPQPTDLDERITAFRRKAAGITRPRERPDRERMATVVQPSTQLPLSKPASSTTRTERSPKLPVLQPVTRHSPTSPRRHASPHVIVSRPTQDADHEDFSRLKISSPSSRLAQPHKSGASSKLFNPNTDPIPMRRTAEPESMSDGTGSSYAHASRPAAQGASHRDDRGNAARQLFDHRKDDPVRFSVLSRPQGSQGRSTPAPKHSGDYVSASSTSSYAASISSSTFTLSSTTDGSSASSALFDGRPNQGTEDSGNSVFSVQLKRLYRDITNLENKIKQEDALDEPDDGMNTRVMLKGKEAENEELERERWKKQINDHKQLAENMHNLLGMTLAPSVPASLRNIPTKYNIIVRLWTYAFHKLLESLRRASLTSSLALEHLQDFIYYAYTFYTGLLEEPTLGTFKSGWLEALGDLARYRMAVAAWVGGSSSDHSALTTKAISDAANADKQSRVDGSGMATPGSPKSVSDAPAARIDDSPSPSIGVAAARLLEVEPEKERWRNIARDWYGAGLAEQPGTGKLHHHLGLLSREAEAEELRAVYHFVKSLTTLHPFSTSRESILNIWSPAAQARRSVPDARASDLFVFLHGMLFTNIQLDDFQPTLARLVERLEIEGAEEREWIMMAVINIGSIFEYGKASGLLRRVGCLGTKEINGPQVIAAMRVMAKKTASSHVPASALAGVDEEKMDVDDEPKADVSMKMSPFLTKAEAQNDNEVEIQIEQPQALKLALQLTFSMLSHVLRHPTRKASQYSRSNLNPYLTIILTFLATVLKHKPTLDIMERSIPWDALATFFTTIPRKIMISQGLMPAPGKPAASRVERWAMLSSGCTPPLSEDWCLRGMEWVGRKVYERGYWKSEDDQKAELTVLDTVEGGQLTDGTIEDDEDDDGPNRNSSNGSGSLVRRWVRIARSAVNIAGIVDGLDWKEGTREWVVEGKLAGKVAQWTQEEEAARQEEERRRMGKRWVDDAMDVDEEADGSSEESDEDNEDDSDEIKALKARRKYLKQILQTTKDTSAASSSVTRGPRTSRRAADSQPLQPIIAGYTNLVVDTNILLSSLSMVSSLIESLQWTVVVPLPVVMELDGLATNDSELGNAAQAALSYVSSHIRSHSLSLKVQTSKGNYLTSLNVRIEDIDFHGGDNAEKNMDDLILKAAIWQDDHWVDRSAMLKAPAVSPAETKNAIKVVLLSLDRNLRLKARSRQLPAANEKDLAALLATTT</sequence>
<evidence type="ECO:0000256" key="6">
    <source>
        <dbReference type="SAM" id="Coils"/>
    </source>
</evidence>
<evidence type="ECO:0000256" key="2">
    <source>
        <dbReference type="ARBA" id="ARBA00022801"/>
    </source>
</evidence>
<dbReference type="InterPro" id="IPR017853">
    <property type="entry name" value="GH"/>
</dbReference>
<keyword evidence="2" id="KW-0378">Hydrolase</keyword>
<feature type="compositionally biased region" description="Polar residues" evidence="7">
    <location>
        <begin position="979"/>
        <end position="988"/>
    </location>
</feature>
<feature type="compositionally biased region" description="Low complexity" evidence="7">
    <location>
        <begin position="1016"/>
        <end position="1031"/>
    </location>
</feature>
<dbReference type="CDD" id="cd06593">
    <property type="entry name" value="GH31_xylosidase_YicI"/>
    <property type="match status" value="1"/>
</dbReference>
<dbReference type="NCBIfam" id="NF007940">
    <property type="entry name" value="PRK10658.1"/>
    <property type="match status" value="1"/>
</dbReference>
<feature type="region of interest" description="Disordered" evidence="7">
    <location>
        <begin position="1658"/>
        <end position="1684"/>
    </location>
</feature>
<feature type="compositionally biased region" description="Basic and acidic residues" evidence="7">
    <location>
        <begin position="777"/>
        <end position="792"/>
    </location>
</feature>
<keyword evidence="3" id="KW-0326">Glycosidase</keyword>
<dbReference type="GO" id="GO:0005975">
    <property type="term" value="P:carbohydrate metabolic process"/>
    <property type="evidence" value="ECO:0007669"/>
    <property type="project" value="InterPro"/>
</dbReference>
<dbReference type="EC" id="3.2.1.177" evidence="5"/>
<feature type="compositionally biased region" description="Basic and acidic residues" evidence="7">
    <location>
        <begin position="1735"/>
        <end position="1752"/>
    </location>
</feature>
<dbReference type="CDD" id="cd09880">
    <property type="entry name" value="PIN_Smg5-6-like"/>
    <property type="match status" value="1"/>
</dbReference>
<feature type="coiled-coil region" evidence="6">
    <location>
        <begin position="1052"/>
        <end position="1117"/>
    </location>
</feature>
<dbReference type="Pfam" id="PF13802">
    <property type="entry name" value="Gal_mutarotas_2"/>
    <property type="match status" value="1"/>
</dbReference>
<feature type="compositionally biased region" description="Basic and acidic residues" evidence="7">
    <location>
        <begin position="815"/>
        <end position="825"/>
    </location>
</feature>
<evidence type="ECO:0000313" key="9">
    <source>
        <dbReference type="EMBL" id="KAF4614919.1"/>
    </source>
</evidence>
<feature type="domain" description="PIN" evidence="8">
    <location>
        <begin position="1830"/>
        <end position="1980"/>
    </location>
</feature>
<feature type="region of interest" description="Disordered" evidence="7">
    <location>
        <begin position="1728"/>
        <end position="1777"/>
    </location>
</feature>
<feature type="compositionally biased region" description="Polar residues" evidence="7">
    <location>
        <begin position="764"/>
        <end position="776"/>
    </location>
</feature>
<dbReference type="SUPFAM" id="SSF51445">
    <property type="entry name" value="(Trans)glycosidases"/>
    <property type="match status" value="1"/>
</dbReference>
<comment type="similarity">
    <text evidence="1">Belongs to the glycosyl hydrolase 31 family.</text>
</comment>
<dbReference type="InterPro" id="IPR029060">
    <property type="entry name" value="PIN-like_dom_sf"/>
</dbReference>
<dbReference type="GO" id="GO:0004540">
    <property type="term" value="F:RNA nuclease activity"/>
    <property type="evidence" value="ECO:0007669"/>
    <property type="project" value="UniProtKB-ARBA"/>
</dbReference>
<dbReference type="InterPro" id="IPR018834">
    <property type="entry name" value="DNA/RNA-bd_Est1-type"/>
</dbReference>
<dbReference type="Gene3D" id="3.20.20.80">
    <property type="entry name" value="Glycosidases"/>
    <property type="match status" value="1"/>
</dbReference>
<feature type="region of interest" description="Disordered" evidence="7">
    <location>
        <begin position="127"/>
        <end position="147"/>
    </location>
</feature>
<dbReference type="SUPFAM" id="SSF51011">
    <property type="entry name" value="Glycosyl hydrolase domain"/>
    <property type="match status" value="1"/>
</dbReference>
<dbReference type="SUPFAM" id="SSF48452">
    <property type="entry name" value="TPR-like"/>
    <property type="match status" value="1"/>
</dbReference>
<reference evidence="9 10" key="1">
    <citation type="submission" date="2019-12" db="EMBL/GenBank/DDBJ databases">
        <authorList>
            <person name="Floudas D."/>
            <person name="Bentzer J."/>
            <person name="Ahren D."/>
            <person name="Johansson T."/>
            <person name="Persson P."/>
            <person name="Tunlid A."/>
        </authorList>
    </citation>
    <scope>NUCLEOTIDE SEQUENCE [LARGE SCALE GENOMIC DNA]</scope>
    <source>
        <strain evidence="9 10">CBS 102.39</strain>
    </source>
</reference>
<dbReference type="SMART" id="SM00670">
    <property type="entry name" value="PINc"/>
    <property type="match status" value="1"/>
</dbReference>
<dbReference type="InterPro" id="IPR000322">
    <property type="entry name" value="Glyco_hydro_31_TIM"/>
</dbReference>
<dbReference type="InterPro" id="IPR011013">
    <property type="entry name" value="Gal_mutarotase_sf_dom"/>
</dbReference>
<feature type="compositionally biased region" description="Acidic residues" evidence="7">
    <location>
        <begin position="1753"/>
        <end position="1777"/>
    </location>
</feature>
<dbReference type="InterPro" id="IPR011990">
    <property type="entry name" value="TPR-like_helical_dom_sf"/>
</dbReference>
<accession>A0A8H4QQ31</accession>
<dbReference type="Gene3D" id="2.60.40.1760">
    <property type="entry name" value="glycosyl hydrolase (family 31)"/>
    <property type="match status" value="1"/>
</dbReference>
<dbReference type="SUPFAM" id="SSF74650">
    <property type="entry name" value="Galactose mutarotase-like"/>
    <property type="match status" value="1"/>
</dbReference>
<protein>
    <recommendedName>
        <fullName evidence="5">alpha-D-xyloside xylohydrolase</fullName>
        <ecNumber evidence="5">3.2.1.177</ecNumber>
    </recommendedName>
</protein>
<dbReference type="EMBL" id="JAACJL010000044">
    <property type="protein sequence ID" value="KAF4614919.1"/>
    <property type="molecule type" value="Genomic_DNA"/>
</dbReference>
<feature type="compositionally biased region" description="Basic and acidic residues" evidence="7">
    <location>
        <begin position="952"/>
        <end position="973"/>
    </location>
</feature>
<dbReference type="Gene3D" id="2.60.40.1180">
    <property type="entry name" value="Golgi alpha-mannosidase II"/>
    <property type="match status" value="2"/>
</dbReference>
<evidence type="ECO:0000256" key="7">
    <source>
        <dbReference type="SAM" id="MobiDB-lite"/>
    </source>
</evidence>
<dbReference type="InterPro" id="IPR050985">
    <property type="entry name" value="Alpha-glycosidase_related"/>
</dbReference>
<comment type="caution">
    <text evidence="9">The sequence shown here is derived from an EMBL/GenBank/DDBJ whole genome shotgun (WGS) entry which is preliminary data.</text>
</comment>
<dbReference type="Pfam" id="PF01055">
    <property type="entry name" value="Glyco_hydro_31_2nd"/>
    <property type="match status" value="1"/>
</dbReference>
<dbReference type="FunFam" id="3.20.20.80:FF:000053">
    <property type="entry name" value="Alpha-xylosidase YicI"/>
    <property type="match status" value="1"/>
</dbReference>
<feature type="region of interest" description="Disordered" evidence="7">
    <location>
        <begin position="1016"/>
        <end position="1045"/>
    </location>
</feature>
<evidence type="ECO:0000256" key="4">
    <source>
        <dbReference type="ARBA" id="ARBA00052064"/>
    </source>
</evidence>
<feature type="region of interest" description="Disordered" evidence="7">
    <location>
        <begin position="764"/>
        <end position="1001"/>
    </location>
</feature>
<feature type="compositionally biased region" description="Polar residues" evidence="7">
    <location>
        <begin position="829"/>
        <end position="845"/>
    </location>
</feature>
<dbReference type="Pfam" id="PF13638">
    <property type="entry name" value="PIN_4"/>
    <property type="match status" value="1"/>
</dbReference>
<name>A0A8H4QQ31_9AGAR</name>
<dbReference type="InterPro" id="IPR013780">
    <property type="entry name" value="Glyco_hydro_b"/>
</dbReference>
<evidence type="ECO:0000256" key="5">
    <source>
        <dbReference type="ARBA" id="ARBA00066962"/>
    </source>
</evidence>
<keyword evidence="10" id="KW-1185">Reference proteome</keyword>
<dbReference type="Pfam" id="PF10373">
    <property type="entry name" value="EST1_DNA_bind"/>
    <property type="match status" value="1"/>
</dbReference>
<dbReference type="InterPro" id="IPR002716">
    <property type="entry name" value="PIN_dom"/>
</dbReference>
<feature type="region of interest" description="Disordered" evidence="7">
    <location>
        <begin position="1799"/>
        <end position="1819"/>
    </location>
</feature>
<dbReference type="Proteomes" id="UP000521872">
    <property type="component" value="Unassembled WGS sequence"/>
</dbReference>